<feature type="compositionally biased region" description="Basic and acidic residues" evidence="3">
    <location>
        <begin position="601"/>
        <end position="615"/>
    </location>
</feature>
<protein>
    <submittedName>
        <fullName evidence="5">Similar to Saccharomyces cerevisiae YJL020C BBC1 Protein possibly involved in assembly of actin patches</fullName>
    </submittedName>
</protein>
<feature type="compositionally biased region" description="Gly residues" evidence="3">
    <location>
        <begin position="389"/>
        <end position="404"/>
    </location>
</feature>
<reference evidence="5" key="1">
    <citation type="submission" date="2014-03" db="EMBL/GenBank/DDBJ databases">
        <authorList>
            <person name="Casaregola S."/>
        </authorList>
    </citation>
    <scope>NUCLEOTIDE SEQUENCE [LARGE SCALE GENOMIC DNA]</scope>
    <source>
        <strain evidence="5">CLIB 918</strain>
    </source>
</reference>
<feature type="compositionally biased region" description="Low complexity" evidence="3">
    <location>
        <begin position="423"/>
        <end position="440"/>
    </location>
</feature>
<organism evidence="5 6">
    <name type="scientific">Geotrichum candidum</name>
    <name type="common">Oospora lactis</name>
    <name type="synonym">Dipodascus geotrichum</name>
    <dbReference type="NCBI Taxonomy" id="1173061"/>
    <lineage>
        <taxon>Eukaryota</taxon>
        <taxon>Fungi</taxon>
        <taxon>Dikarya</taxon>
        <taxon>Ascomycota</taxon>
        <taxon>Saccharomycotina</taxon>
        <taxon>Dipodascomycetes</taxon>
        <taxon>Dipodascales</taxon>
        <taxon>Dipodascaceae</taxon>
        <taxon>Geotrichum</taxon>
    </lineage>
</organism>
<feature type="domain" description="SH3" evidence="4">
    <location>
        <begin position="3"/>
        <end position="68"/>
    </location>
</feature>
<feature type="region of interest" description="Disordered" evidence="3">
    <location>
        <begin position="48"/>
        <end position="181"/>
    </location>
</feature>
<feature type="compositionally biased region" description="Low complexity" evidence="3">
    <location>
        <begin position="631"/>
        <end position="641"/>
    </location>
</feature>
<feature type="compositionally biased region" description="Polar residues" evidence="3">
    <location>
        <begin position="852"/>
        <end position="866"/>
    </location>
</feature>
<feature type="compositionally biased region" description="Pro residues" evidence="3">
    <location>
        <begin position="79"/>
        <end position="109"/>
    </location>
</feature>
<feature type="compositionally biased region" description="Acidic residues" evidence="3">
    <location>
        <begin position="461"/>
        <end position="473"/>
    </location>
</feature>
<feature type="compositionally biased region" description="Polar residues" evidence="3">
    <location>
        <begin position="574"/>
        <end position="586"/>
    </location>
</feature>
<feature type="compositionally biased region" description="Polar residues" evidence="3">
    <location>
        <begin position="125"/>
        <end position="134"/>
    </location>
</feature>
<gene>
    <name evidence="5" type="ORF">BN980_GECA09s01528g</name>
</gene>
<dbReference type="AlphaFoldDB" id="A0A0J9XCH4"/>
<comment type="caution">
    <text evidence="5">The sequence shown here is derived from an EMBL/GenBank/DDBJ whole genome shotgun (WGS) entry which is preliminary data.</text>
</comment>
<keyword evidence="6" id="KW-1185">Reference proteome</keyword>
<evidence type="ECO:0000313" key="6">
    <source>
        <dbReference type="Proteomes" id="UP000242525"/>
    </source>
</evidence>
<evidence type="ECO:0000256" key="1">
    <source>
        <dbReference type="ARBA" id="ARBA00022443"/>
    </source>
</evidence>
<accession>A0A0J9XCH4</accession>
<evidence type="ECO:0000313" key="5">
    <source>
        <dbReference type="EMBL" id="CDO54936.1"/>
    </source>
</evidence>
<dbReference type="InterPro" id="IPR057402">
    <property type="entry name" value="AIM3_BBC1_C"/>
</dbReference>
<keyword evidence="1 2" id="KW-0728">SH3 domain</keyword>
<dbReference type="InterPro" id="IPR001452">
    <property type="entry name" value="SH3_domain"/>
</dbReference>
<feature type="compositionally biased region" description="Acidic residues" evidence="3">
    <location>
        <begin position="699"/>
        <end position="710"/>
    </location>
</feature>
<proteinExistence type="predicted"/>
<evidence type="ECO:0000256" key="2">
    <source>
        <dbReference type="PROSITE-ProRule" id="PRU00192"/>
    </source>
</evidence>
<dbReference type="EMBL" id="CCBN010000009">
    <property type="protein sequence ID" value="CDO54936.1"/>
    <property type="molecule type" value="Genomic_DNA"/>
</dbReference>
<evidence type="ECO:0000256" key="3">
    <source>
        <dbReference type="SAM" id="MobiDB-lite"/>
    </source>
</evidence>
<dbReference type="Gene3D" id="2.30.30.40">
    <property type="entry name" value="SH3 Domains"/>
    <property type="match status" value="1"/>
</dbReference>
<feature type="compositionally biased region" description="Acidic residues" evidence="3">
    <location>
        <begin position="665"/>
        <end position="679"/>
    </location>
</feature>
<dbReference type="InterPro" id="IPR036028">
    <property type="entry name" value="SH3-like_dom_sf"/>
</dbReference>
<dbReference type="SUPFAM" id="SSF50044">
    <property type="entry name" value="SH3-domain"/>
    <property type="match status" value="1"/>
</dbReference>
<feature type="compositionally biased region" description="Pro residues" evidence="3">
    <location>
        <begin position="642"/>
        <end position="654"/>
    </location>
</feature>
<dbReference type="Proteomes" id="UP000242525">
    <property type="component" value="Unassembled WGS sequence"/>
</dbReference>
<evidence type="ECO:0000259" key="4">
    <source>
        <dbReference type="PROSITE" id="PS50002"/>
    </source>
</evidence>
<dbReference type="PROSITE" id="PS50002">
    <property type="entry name" value="SH3"/>
    <property type="match status" value="1"/>
</dbReference>
<name>A0A0J9XCH4_GEOCN</name>
<feature type="compositionally biased region" description="Pro residues" evidence="3">
    <location>
        <begin position="788"/>
        <end position="806"/>
    </location>
</feature>
<feature type="compositionally biased region" description="Pro residues" evidence="3">
    <location>
        <begin position="770"/>
        <end position="779"/>
    </location>
</feature>
<feature type="region of interest" description="Disordered" evidence="3">
    <location>
        <begin position="249"/>
        <end position="928"/>
    </location>
</feature>
<feature type="compositionally biased region" description="Basic and acidic residues" evidence="3">
    <location>
        <begin position="374"/>
        <end position="385"/>
    </location>
</feature>
<feature type="compositionally biased region" description="Basic and acidic residues" evidence="3">
    <location>
        <begin position="322"/>
        <end position="333"/>
    </location>
</feature>
<feature type="compositionally biased region" description="Polar residues" evidence="3">
    <location>
        <begin position="302"/>
        <end position="319"/>
    </location>
</feature>
<feature type="compositionally biased region" description="Acidic residues" evidence="3">
    <location>
        <begin position="66"/>
        <end position="78"/>
    </location>
</feature>
<feature type="compositionally biased region" description="Acidic residues" evidence="3">
    <location>
        <begin position="346"/>
        <end position="373"/>
    </location>
</feature>
<feature type="compositionally biased region" description="Low complexity" evidence="3">
    <location>
        <begin position="249"/>
        <end position="260"/>
    </location>
</feature>
<dbReference type="SMART" id="SM00326">
    <property type="entry name" value="SH3"/>
    <property type="match status" value="1"/>
</dbReference>
<dbReference type="OrthoDB" id="207120at2759"/>
<feature type="compositionally biased region" description="Polar residues" evidence="3">
    <location>
        <begin position="938"/>
        <end position="952"/>
    </location>
</feature>
<feature type="region of interest" description="Disordered" evidence="3">
    <location>
        <begin position="933"/>
        <end position="952"/>
    </location>
</feature>
<dbReference type="Pfam" id="PF25459">
    <property type="entry name" value="AIM3_BBC1_C"/>
    <property type="match status" value="1"/>
</dbReference>
<sequence>MPTPPFTVRAVYPYESDVEGDLVFDANQLITVEVIEDSEWYTGSYTDPKTKQLKSGMFPINFVEPVAEEDEPKDEPEPQPEPQAAPVPAPAPVSAPAPVPVPAPAPVPAPVTTQPESKEYKPAQSPETKSSPIAQSLPSNPPPSSQPETTAAPKKRNAFQDRIAAFNSSSAAPTPFAQPKPASFVKKPFYAAPTNSYVPQIPHIPKAAKPTPSQVPVGEIVHHEDNSSEEEKALPKVSLKDRIRLLQEQQQAEAARAEALAAKKKQKKAAKKAEHDDLPAAGEEGAATSSLAEGDADEQDSLEPSVTGGSLTRTLSVGSAASREEFAHPEAQTKHHHEISSVPEQSEPEEVGNNNDEDEDDEEESEEDEEDEEEARKQALRERMAKISGGMGMHLGMIMPGGFGAPAPSKKSKKKKIEEESAPAEPSQAPIPIFPFANPASMPEALQHPPRAEAESGNAEDKEDSSDETESYVEIESKNAVEDAVPSKPEPASQSTPGELHPETSIEPTPLAPQSVLVPEAVPSAPENAASTLDIHQRESFPTPQSSHPPPPPVSQEQPMQSPTSHAPPPPVAINTSAPSTDPTITSPSALHAPAPPAPASERKLDSVIASHKEESDTEESDSAWSDTEPSRTAPRRTPSTLAPPPPLSAPSVPPVSVSSRETDVSEDDILDAYQEESESGFHAKPALNLKQPLSTQVNDEDLGDDERTESEDNRGTPRTLDPAANSKRLSYLSGSGTIPPIPMSPQRAPTKENISSPSSFSPSDLSRGAPPPPPPHAPAPASEGSPRAPPPPPPAAAPVPIPQPKTPESHHRGPPPPPPAAAESIPSVPLESPTARAPPPPLPIESAISPVTSPVEQYQPEISSPTEKKRNSLLRSFSQRGPPPPPPGSDPHVSSPTFRPKRASTDLGRQSIDASRGSFDLSHQTRRSIDISKRSSEIYSHSRQASMDVSRPGNIQENTARLATEFNLDDGTEWWFTDGGVPRSVAERKDIVYEIDESQHIQRGGKVFLVRDIYILFADYSQNIITVEFSKQSDHVAFQQRIENAPASLRQEQLVNASQTFGAKVSKKALEYVGQSLPRGEFLSTLLKNLDGITPVIPYHSYGALLYKNISNTNVRQYEEILPGDIAVFSNAFFQGHKGSLHQKYTQEVTGVIVGVVHEYDGVKRKIKVYEQSPKEDHGLYKVKSENYRLGDLKNGEVKVFRLVGREFVSWN</sequence>
<dbReference type="STRING" id="1173061.A0A0J9XCH4"/>